<gene>
    <name evidence="1" type="ORF">T4E_11679</name>
</gene>
<reference evidence="1 2" key="1">
    <citation type="submission" date="2015-01" db="EMBL/GenBank/DDBJ databases">
        <title>Evolution of Trichinella species and genotypes.</title>
        <authorList>
            <person name="Korhonen P.K."/>
            <person name="Edoardo P."/>
            <person name="Giuseppe L.R."/>
            <person name="Gasser R.B."/>
        </authorList>
    </citation>
    <scope>NUCLEOTIDE SEQUENCE [LARGE SCALE GENOMIC DNA]</scope>
    <source>
        <strain evidence="1">ISS141</strain>
    </source>
</reference>
<evidence type="ECO:0000313" key="1">
    <source>
        <dbReference type="EMBL" id="KRX97728.1"/>
    </source>
</evidence>
<accession>A0A0V0YCN3</accession>
<dbReference type="Proteomes" id="UP000054815">
    <property type="component" value="Unassembled WGS sequence"/>
</dbReference>
<sequence>MSDNSNNTPFLNDESIVYVCYSCQQRIATWVQIMNRVARDPWAPYDSNLYRENYQNYVVYRHFIEDQILSILEKILSCAEYFSRKPYYVLQADLNSSNPYLTQAEIAYIAEMRVSYQLMKLLLCKVAIANKIINILKANAEAAGQRKEE</sequence>
<dbReference type="AlphaFoldDB" id="A0A0V0YCN3"/>
<protein>
    <submittedName>
        <fullName evidence="1">Uncharacterized protein</fullName>
    </submittedName>
</protein>
<comment type="caution">
    <text evidence="1">The sequence shown here is derived from an EMBL/GenBank/DDBJ whole genome shotgun (WGS) entry which is preliminary data.</text>
</comment>
<proteinExistence type="predicted"/>
<evidence type="ECO:0000313" key="2">
    <source>
        <dbReference type="Proteomes" id="UP000054815"/>
    </source>
</evidence>
<organism evidence="1 2">
    <name type="scientific">Trichinella pseudospiralis</name>
    <name type="common">Parasitic roundworm</name>
    <dbReference type="NCBI Taxonomy" id="6337"/>
    <lineage>
        <taxon>Eukaryota</taxon>
        <taxon>Metazoa</taxon>
        <taxon>Ecdysozoa</taxon>
        <taxon>Nematoda</taxon>
        <taxon>Enoplea</taxon>
        <taxon>Dorylaimia</taxon>
        <taxon>Trichinellida</taxon>
        <taxon>Trichinellidae</taxon>
        <taxon>Trichinella</taxon>
    </lineage>
</organism>
<dbReference type="EMBL" id="JYDU01000028">
    <property type="protein sequence ID" value="KRX97728.1"/>
    <property type="molecule type" value="Genomic_DNA"/>
</dbReference>
<name>A0A0V0YCN3_TRIPS</name>